<dbReference type="NCBIfam" id="TIGR01640">
    <property type="entry name" value="F_box_assoc_1"/>
    <property type="match status" value="1"/>
</dbReference>
<proteinExistence type="predicted"/>
<evidence type="ECO:0000259" key="1">
    <source>
        <dbReference type="Pfam" id="PF07734"/>
    </source>
</evidence>
<dbReference type="InterPro" id="IPR050796">
    <property type="entry name" value="SCF_F-box_component"/>
</dbReference>
<organism evidence="2 3">
    <name type="scientific">Lithocarpus litseifolius</name>
    <dbReference type="NCBI Taxonomy" id="425828"/>
    <lineage>
        <taxon>Eukaryota</taxon>
        <taxon>Viridiplantae</taxon>
        <taxon>Streptophyta</taxon>
        <taxon>Embryophyta</taxon>
        <taxon>Tracheophyta</taxon>
        <taxon>Spermatophyta</taxon>
        <taxon>Magnoliopsida</taxon>
        <taxon>eudicotyledons</taxon>
        <taxon>Gunneridae</taxon>
        <taxon>Pentapetalae</taxon>
        <taxon>rosids</taxon>
        <taxon>fabids</taxon>
        <taxon>Fagales</taxon>
        <taxon>Fagaceae</taxon>
        <taxon>Lithocarpus</taxon>
    </lineage>
</organism>
<evidence type="ECO:0000313" key="2">
    <source>
        <dbReference type="EMBL" id="KAK9987364.1"/>
    </source>
</evidence>
<dbReference type="InterPro" id="IPR006527">
    <property type="entry name" value="F-box-assoc_dom_typ1"/>
</dbReference>
<comment type="caution">
    <text evidence="2">The sequence shown here is derived from an EMBL/GenBank/DDBJ whole genome shotgun (WGS) entry which is preliminary data.</text>
</comment>
<accession>A0AAW2BRG0</accession>
<protein>
    <recommendedName>
        <fullName evidence="1">F-box associated beta-propeller type 1 domain-containing protein</fullName>
    </recommendedName>
</protein>
<name>A0AAW2BRG0_9ROSI</name>
<reference evidence="2 3" key="1">
    <citation type="submission" date="2024-01" db="EMBL/GenBank/DDBJ databases">
        <title>A telomere-to-telomere, gap-free genome of sweet tea (Lithocarpus litseifolius).</title>
        <authorList>
            <person name="Zhou J."/>
        </authorList>
    </citation>
    <scope>NUCLEOTIDE SEQUENCE [LARGE SCALE GENOMIC DNA]</scope>
    <source>
        <strain evidence="2">Zhou-2022a</strain>
        <tissue evidence="2">Leaf</tissue>
    </source>
</reference>
<dbReference type="Pfam" id="PF07734">
    <property type="entry name" value="FBA_1"/>
    <property type="match status" value="1"/>
</dbReference>
<dbReference type="InterPro" id="IPR017451">
    <property type="entry name" value="F-box-assoc_interact_dom"/>
</dbReference>
<sequence length="252" mass="29106">MSFEDSLETYSCCQTAFDNELPKGTTSTRGRSEFIYLLIDFPLSYSERLCRWNPCVRKLVNLPSPSATYTGFLGFGFGFDPKIKDYRVVRFVTSEDRLDLANPQPEVEVYSLSTDEWRVIRNEWLMTDFNLFVLVFNLADEVFRDIQLPPELPDTNENNGDFLRSSASVYGSVYVHGNSISYSYEKQYICHDGHGRRHFILWVMKEYGVASSWTPYLLQMLISERSCQGQLVLRGMGMLYSYLVKDNLSLGI</sequence>
<evidence type="ECO:0000313" key="3">
    <source>
        <dbReference type="Proteomes" id="UP001459277"/>
    </source>
</evidence>
<keyword evidence="3" id="KW-1185">Reference proteome</keyword>
<dbReference type="EMBL" id="JAZDWU010000011">
    <property type="protein sequence ID" value="KAK9987364.1"/>
    <property type="molecule type" value="Genomic_DNA"/>
</dbReference>
<dbReference type="PANTHER" id="PTHR31672">
    <property type="entry name" value="BNACNNG10540D PROTEIN"/>
    <property type="match status" value="1"/>
</dbReference>
<dbReference type="PANTHER" id="PTHR31672:SF13">
    <property type="entry name" value="F-BOX PROTEIN CPR30-LIKE"/>
    <property type="match status" value="1"/>
</dbReference>
<feature type="domain" description="F-box associated beta-propeller type 1" evidence="1">
    <location>
        <begin position="46"/>
        <end position="122"/>
    </location>
</feature>
<dbReference type="Proteomes" id="UP001459277">
    <property type="component" value="Unassembled WGS sequence"/>
</dbReference>
<dbReference type="AlphaFoldDB" id="A0AAW2BRG0"/>
<gene>
    <name evidence="2" type="ORF">SO802_032315</name>
</gene>